<evidence type="ECO:0000313" key="2">
    <source>
        <dbReference type="Proteomes" id="UP001358586"/>
    </source>
</evidence>
<dbReference type="Proteomes" id="UP001358586">
    <property type="component" value="Chromosome 9"/>
</dbReference>
<gene>
    <name evidence="1" type="ORF">PVK06_031568</name>
</gene>
<sequence length="107" mass="11771">MSACVVSAEKCFLGTHLHSADALLIFSICLYRVTKLKSSIGDTKETLEEVDGHTAKLLKEQMAEAISDYIDSMKGVFNTAVGKLTKKNDALEAMMLVLKDQMLDLML</sequence>
<proteinExistence type="predicted"/>
<reference evidence="1 2" key="1">
    <citation type="submission" date="2023-03" db="EMBL/GenBank/DDBJ databases">
        <title>WGS of Gossypium arboreum.</title>
        <authorList>
            <person name="Yu D."/>
        </authorList>
    </citation>
    <scope>NUCLEOTIDE SEQUENCE [LARGE SCALE GENOMIC DNA]</scope>
    <source>
        <tissue evidence="1">Leaf</tissue>
    </source>
</reference>
<dbReference type="EMBL" id="JARKNE010000009">
    <property type="protein sequence ID" value="KAK5803919.1"/>
    <property type="molecule type" value="Genomic_DNA"/>
</dbReference>
<protein>
    <submittedName>
        <fullName evidence="1">Uncharacterized protein</fullName>
    </submittedName>
</protein>
<organism evidence="1 2">
    <name type="scientific">Gossypium arboreum</name>
    <name type="common">Tree cotton</name>
    <name type="synonym">Gossypium nanking</name>
    <dbReference type="NCBI Taxonomy" id="29729"/>
    <lineage>
        <taxon>Eukaryota</taxon>
        <taxon>Viridiplantae</taxon>
        <taxon>Streptophyta</taxon>
        <taxon>Embryophyta</taxon>
        <taxon>Tracheophyta</taxon>
        <taxon>Spermatophyta</taxon>
        <taxon>Magnoliopsida</taxon>
        <taxon>eudicotyledons</taxon>
        <taxon>Gunneridae</taxon>
        <taxon>Pentapetalae</taxon>
        <taxon>rosids</taxon>
        <taxon>malvids</taxon>
        <taxon>Malvales</taxon>
        <taxon>Malvaceae</taxon>
        <taxon>Malvoideae</taxon>
        <taxon>Gossypium</taxon>
    </lineage>
</organism>
<keyword evidence="2" id="KW-1185">Reference proteome</keyword>
<comment type="caution">
    <text evidence="1">The sequence shown here is derived from an EMBL/GenBank/DDBJ whole genome shotgun (WGS) entry which is preliminary data.</text>
</comment>
<name>A0ABR0NTT6_GOSAR</name>
<accession>A0ABR0NTT6</accession>
<evidence type="ECO:0000313" key="1">
    <source>
        <dbReference type="EMBL" id="KAK5803919.1"/>
    </source>
</evidence>